<protein>
    <recommendedName>
        <fullName evidence="1">DUF6879 domain-containing protein</fullName>
    </recommendedName>
</protein>
<keyword evidence="3" id="KW-1185">Reference proteome</keyword>
<name>A0A919QYG8_9ACTN</name>
<dbReference type="Proteomes" id="UP000655287">
    <property type="component" value="Unassembled WGS sequence"/>
</dbReference>
<dbReference type="EMBL" id="BOOU01000019">
    <property type="protein sequence ID" value="GII76431.1"/>
    <property type="molecule type" value="Genomic_DNA"/>
</dbReference>
<dbReference type="AlphaFoldDB" id="A0A919QYG8"/>
<comment type="caution">
    <text evidence="2">The sequence shown here is derived from an EMBL/GenBank/DDBJ whole genome shotgun (WGS) entry which is preliminary data.</text>
</comment>
<reference evidence="2" key="1">
    <citation type="submission" date="2021-01" db="EMBL/GenBank/DDBJ databases">
        <title>Whole genome shotgun sequence of Sphaerisporangium rufum NBRC 109079.</title>
        <authorList>
            <person name="Komaki H."/>
            <person name="Tamura T."/>
        </authorList>
    </citation>
    <scope>NUCLEOTIDE SEQUENCE</scope>
    <source>
        <strain evidence="2">NBRC 109079</strain>
    </source>
</reference>
<proteinExistence type="predicted"/>
<gene>
    <name evidence="2" type="ORF">Sru01_14130</name>
</gene>
<dbReference type="InterPro" id="IPR049244">
    <property type="entry name" value="DUF6879"/>
</dbReference>
<accession>A0A919QYG8</accession>
<sequence>MALTTTGDQPAAGVLREVRRAPAALLGREEYGREFQAAYQNASGVVWKLERAQEFHEPYEPSWVAMAEGDWERSLRLIDERRGSLAAEYAGYAEFRRVRIVAEPLTPYLQWELHVLAARVAAGERARVLPATAIGPLEEAGPLPELLVFASPLMYEVRYDRRGAHLGGRRITDPGTVAGCRAALAALYAQGEDLAAYVRRAVEPLPPPAVRAAAGRRPA</sequence>
<feature type="domain" description="DUF6879" evidence="1">
    <location>
        <begin position="34"/>
        <end position="198"/>
    </location>
</feature>
<evidence type="ECO:0000313" key="2">
    <source>
        <dbReference type="EMBL" id="GII76431.1"/>
    </source>
</evidence>
<dbReference type="Pfam" id="PF21806">
    <property type="entry name" value="DUF6879"/>
    <property type="match status" value="1"/>
</dbReference>
<evidence type="ECO:0000259" key="1">
    <source>
        <dbReference type="Pfam" id="PF21806"/>
    </source>
</evidence>
<organism evidence="2 3">
    <name type="scientific">Sphaerisporangium rufum</name>
    <dbReference type="NCBI Taxonomy" id="1381558"/>
    <lineage>
        <taxon>Bacteria</taxon>
        <taxon>Bacillati</taxon>
        <taxon>Actinomycetota</taxon>
        <taxon>Actinomycetes</taxon>
        <taxon>Streptosporangiales</taxon>
        <taxon>Streptosporangiaceae</taxon>
        <taxon>Sphaerisporangium</taxon>
    </lineage>
</organism>
<dbReference type="RefSeq" id="WP_203983068.1">
    <property type="nucleotide sequence ID" value="NZ_BOOU01000019.1"/>
</dbReference>
<evidence type="ECO:0000313" key="3">
    <source>
        <dbReference type="Proteomes" id="UP000655287"/>
    </source>
</evidence>